<accession>A0A517LTL1</accession>
<organism evidence="3 4">
    <name type="scientific">Rosistilla ulvae</name>
    <dbReference type="NCBI Taxonomy" id="1930277"/>
    <lineage>
        <taxon>Bacteria</taxon>
        <taxon>Pseudomonadati</taxon>
        <taxon>Planctomycetota</taxon>
        <taxon>Planctomycetia</taxon>
        <taxon>Pirellulales</taxon>
        <taxon>Pirellulaceae</taxon>
        <taxon>Rosistilla</taxon>
    </lineage>
</organism>
<dbReference type="OrthoDB" id="252570at2"/>
<keyword evidence="1" id="KW-0175">Coiled coil</keyword>
<reference evidence="3 4" key="1">
    <citation type="submission" date="2019-02" db="EMBL/GenBank/DDBJ databases">
        <title>Deep-cultivation of Planctomycetes and their phenomic and genomic characterization uncovers novel biology.</title>
        <authorList>
            <person name="Wiegand S."/>
            <person name="Jogler M."/>
            <person name="Boedeker C."/>
            <person name="Pinto D."/>
            <person name="Vollmers J."/>
            <person name="Rivas-Marin E."/>
            <person name="Kohn T."/>
            <person name="Peeters S.H."/>
            <person name="Heuer A."/>
            <person name="Rast P."/>
            <person name="Oberbeckmann S."/>
            <person name="Bunk B."/>
            <person name="Jeske O."/>
            <person name="Meyerdierks A."/>
            <person name="Storesund J.E."/>
            <person name="Kallscheuer N."/>
            <person name="Luecker S."/>
            <person name="Lage O.M."/>
            <person name="Pohl T."/>
            <person name="Merkel B.J."/>
            <person name="Hornburger P."/>
            <person name="Mueller R.-W."/>
            <person name="Bruemmer F."/>
            <person name="Labrenz M."/>
            <person name="Spormann A.M."/>
            <person name="Op den Camp H."/>
            <person name="Overmann J."/>
            <person name="Amann R."/>
            <person name="Jetten M.S.M."/>
            <person name="Mascher T."/>
            <person name="Medema M.H."/>
            <person name="Devos D.P."/>
            <person name="Kaster A.-K."/>
            <person name="Ovreas L."/>
            <person name="Rohde M."/>
            <person name="Galperin M.Y."/>
            <person name="Jogler C."/>
        </authorList>
    </citation>
    <scope>NUCLEOTIDE SEQUENCE [LARGE SCALE GENOMIC DNA]</scope>
    <source>
        <strain evidence="3 4">EC9</strain>
    </source>
</reference>
<evidence type="ECO:0000256" key="1">
    <source>
        <dbReference type="SAM" id="Coils"/>
    </source>
</evidence>
<gene>
    <name evidence="3" type="ORF">EC9_01160</name>
</gene>
<feature type="chain" id="PRO_5022054984" evidence="2">
    <location>
        <begin position="25"/>
        <end position="355"/>
    </location>
</feature>
<dbReference type="KEGG" id="ruv:EC9_01160"/>
<dbReference type="EMBL" id="CP036261">
    <property type="protein sequence ID" value="QDS85958.1"/>
    <property type="molecule type" value="Genomic_DNA"/>
</dbReference>
<name>A0A517LTL1_9BACT</name>
<keyword evidence="4" id="KW-1185">Reference proteome</keyword>
<protein>
    <submittedName>
        <fullName evidence="3">Uncharacterized protein</fullName>
    </submittedName>
</protein>
<evidence type="ECO:0000313" key="3">
    <source>
        <dbReference type="EMBL" id="QDS85958.1"/>
    </source>
</evidence>
<feature type="coiled-coil region" evidence="1">
    <location>
        <begin position="245"/>
        <end position="272"/>
    </location>
</feature>
<sequence length="355" mass="39032" precursor="true">MHSTLKLNALLFAAIVGVTEPAVAARPASIQFDLSPVASAQPVVPDEDAFVPPGHRWVRVRLDISSMINTAEQAKPHEFVYRIQCSSLDSRVVDYSPRTQLAASTVGGIRVEQSDEKSKSLGLALKGSYLNLVDGSSGADVGSKVCNKTTFEKAAPQEIMYASGTIARGQGVYFKLRATPAQVLDGQKPFTITLQVPDKWRGDLLSVHLSATESQRSFGALDRDTVQSSPARFQVAVFDQSDDIARRWAWQLAEAEQRLRESSQQYASSIRERSLPTIFHHVAAALDVIEPRISEDWMQRALYGSIDPYFDKQIRQLPVAVKVAVLDYVDAKTNFQGLVRSQSLSQEARSGLAVK</sequence>
<keyword evidence="2" id="KW-0732">Signal</keyword>
<evidence type="ECO:0000256" key="2">
    <source>
        <dbReference type="SAM" id="SignalP"/>
    </source>
</evidence>
<dbReference type="RefSeq" id="WP_145281782.1">
    <property type="nucleotide sequence ID" value="NZ_CP036261.1"/>
</dbReference>
<proteinExistence type="predicted"/>
<dbReference type="Proteomes" id="UP000319557">
    <property type="component" value="Chromosome"/>
</dbReference>
<dbReference type="AlphaFoldDB" id="A0A517LTL1"/>
<evidence type="ECO:0000313" key="4">
    <source>
        <dbReference type="Proteomes" id="UP000319557"/>
    </source>
</evidence>
<feature type="signal peptide" evidence="2">
    <location>
        <begin position="1"/>
        <end position="24"/>
    </location>
</feature>